<dbReference type="Proteomes" id="UP001481677">
    <property type="component" value="Unassembled WGS sequence"/>
</dbReference>
<sequence length="135" mass="14634">MSALRPDVTIEVLHERQRGMLPELLGVRLVELAQGMLTGELAIRPQLLAPNGFLHAATVVGLADTCCGYACIAHLPEHAPNFTTLELKSNFLGTCRDGTIRAVATAVHLGRSTHIWDASVFDQSGRTIALFRCTQ</sequence>
<comment type="caution">
    <text evidence="3">The sequence shown here is derived from an EMBL/GenBank/DDBJ whole genome shotgun (WGS) entry which is preliminary data.</text>
</comment>
<dbReference type="RefSeq" id="WP_342959875.1">
    <property type="nucleotide sequence ID" value="NZ_JAZHGA010000166.1"/>
</dbReference>
<protein>
    <submittedName>
        <fullName evidence="3">PaaI family thioesterase</fullName>
        <ecNumber evidence="3">3.1.2.-</ecNumber>
    </submittedName>
</protein>
<proteinExistence type="predicted"/>
<dbReference type="GO" id="GO:0016787">
    <property type="term" value="F:hydrolase activity"/>
    <property type="evidence" value="ECO:0007669"/>
    <property type="project" value="UniProtKB-KW"/>
</dbReference>
<dbReference type="Pfam" id="PF03061">
    <property type="entry name" value="4HBT"/>
    <property type="match status" value="1"/>
</dbReference>
<reference evidence="3 4" key="1">
    <citation type="submission" date="2024-01" db="EMBL/GenBank/DDBJ databases">
        <title>The diversity of rhizobia nodulating Mimosa spp. in eleven states of Brazil covering several biomes is determined by host plant, location, and edaphic factors.</title>
        <authorList>
            <person name="Rouws L."/>
            <person name="Barauna A."/>
            <person name="Beukes C."/>
            <person name="De Faria S.M."/>
            <person name="Gross E."/>
            <person name="Dos Reis Junior F.B."/>
            <person name="Simon M."/>
            <person name="Maluk M."/>
            <person name="Odee D.W."/>
            <person name="Kenicer G."/>
            <person name="Young J.P.W."/>
            <person name="Reis V.M."/>
            <person name="Zilli J."/>
            <person name="James E.K."/>
        </authorList>
    </citation>
    <scope>NUCLEOTIDE SEQUENCE [LARGE SCALE GENOMIC DNA]</scope>
    <source>
        <strain evidence="3 4">JPY530</strain>
    </source>
</reference>
<dbReference type="InterPro" id="IPR006683">
    <property type="entry name" value="Thioestr_dom"/>
</dbReference>
<dbReference type="InterPro" id="IPR029069">
    <property type="entry name" value="HotDog_dom_sf"/>
</dbReference>
<organism evidence="3 4">
    <name type="scientific">Paraburkholderia azotifigens</name>
    <dbReference type="NCBI Taxonomy" id="2057004"/>
    <lineage>
        <taxon>Bacteria</taxon>
        <taxon>Pseudomonadati</taxon>
        <taxon>Pseudomonadota</taxon>
        <taxon>Betaproteobacteria</taxon>
        <taxon>Burkholderiales</taxon>
        <taxon>Burkholderiaceae</taxon>
        <taxon>Paraburkholderia</taxon>
    </lineage>
</organism>
<keyword evidence="4" id="KW-1185">Reference proteome</keyword>
<feature type="domain" description="Thioesterase" evidence="2">
    <location>
        <begin position="51"/>
        <end position="128"/>
    </location>
</feature>
<dbReference type="Gene3D" id="3.10.129.10">
    <property type="entry name" value="Hotdog Thioesterase"/>
    <property type="match status" value="1"/>
</dbReference>
<gene>
    <name evidence="3" type="ORF">V4C56_43040</name>
</gene>
<evidence type="ECO:0000259" key="2">
    <source>
        <dbReference type="Pfam" id="PF03061"/>
    </source>
</evidence>
<dbReference type="PANTHER" id="PTHR43240:SF8">
    <property type="entry name" value="PHENYLACETIC ACID DEGRADATION-RELATED PROTEIN"/>
    <property type="match status" value="1"/>
</dbReference>
<dbReference type="InterPro" id="IPR003736">
    <property type="entry name" value="PAAI_dom"/>
</dbReference>
<keyword evidence="1 3" id="KW-0378">Hydrolase</keyword>
<accession>A0ABU9RH52</accession>
<evidence type="ECO:0000313" key="3">
    <source>
        <dbReference type="EMBL" id="MEM5346377.1"/>
    </source>
</evidence>
<dbReference type="EC" id="3.1.2.-" evidence="3"/>
<dbReference type="SUPFAM" id="SSF54637">
    <property type="entry name" value="Thioesterase/thiol ester dehydrase-isomerase"/>
    <property type="match status" value="1"/>
</dbReference>
<evidence type="ECO:0000313" key="4">
    <source>
        <dbReference type="Proteomes" id="UP001481677"/>
    </source>
</evidence>
<name>A0ABU9RH52_9BURK</name>
<dbReference type="NCBIfam" id="TIGR00369">
    <property type="entry name" value="unchar_dom_1"/>
    <property type="match status" value="1"/>
</dbReference>
<dbReference type="CDD" id="cd03443">
    <property type="entry name" value="PaaI_thioesterase"/>
    <property type="match status" value="1"/>
</dbReference>
<feature type="non-terminal residue" evidence="3">
    <location>
        <position position="135"/>
    </location>
</feature>
<dbReference type="PANTHER" id="PTHR43240">
    <property type="entry name" value="1,4-DIHYDROXY-2-NAPHTHOYL-COA THIOESTERASE 1"/>
    <property type="match status" value="1"/>
</dbReference>
<evidence type="ECO:0000256" key="1">
    <source>
        <dbReference type="ARBA" id="ARBA00022801"/>
    </source>
</evidence>
<dbReference type="EMBL" id="JAZHGA010000166">
    <property type="protein sequence ID" value="MEM5346377.1"/>
    <property type="molecule type" value="Genomic_DNA"/>
</dbReference>